<evidence type="ECO:0000313" key="4">
    <source>
        <dbReference type="EMBL" id="KKL79162.1"/>
    </source>
</evidence>
<reference evidence="4" key="1">
    <citation type="journal article" date="2015" name="Nature">
        <title>Complex archaea that bridge the gap between prokaryotes and eukaryotes.</title>
        <authorList>
            <person name="Spang A."/>
            <person name="Saw J.H."/>
            <person name="Jorgensen S.L."/>
            <person name="Zaremba-Niedzwiedzka K."/>
            <person name="Martijn J."/>
            <person name="Lind A.E."/>
            <person name="van Eijk R."/>
            <person name="Schleper C."/>
            <person name="Guy L."/>
            <person name="Ettema T.J."/>
        </authorList>
    </citation>
    <scope>NUCLEOTIDE SEQUENCE</scope>
</reference>
<dbReference type="GO" id="GO:0008270">
    <property type="term" value="F:zinc ion binding"/>
    <property type="evidence" value="ECO:0007669"/>
    <property type="project" value="InterPro"/>
</dbReference>
<dbReference type="AlphaFoldDB" id="A0A0F9HVL0"/>
<dbReference type="InterPro" id="IPR002711">
    <property type="entry name" value="HNH"/>
</dbReference>
<dbReference type="SMART" id="SM00496">
    <property type="entry name" value="IENR2"/>
    <property type="match status" value="3"/>
</dbReference>
<dbReference type="CDD" id="cd00085">
    <property type="entry name" value="HNHc"/>
    <property type="match status" value="1"/>
</dbReference>
<dbReference type="GO" id="GO:0004519">
    <property type="term" value="F:endonuclease activity"/>
    <property type="evidence" value="ECO:0007669"/>
    <property type="project" value="InterPro"/>
</dbReference>
<dbReference type="InterPro" id="IPR003611">
    <property type="entry name" value="NUMOD3"/>
</dbReference>
<feature type="region of interest" description="Disordered" evidence="1">
    <location>
        <begin position="1"/>
        <end position="38"/>
    </location>
</feature>
<proteinExistence type="predicted"/>
<dbReference type="Pfam" id="PF01844">
    <property type="entry name" value="HNH"/>
    <property type="match status" value="1"/>
</dbReference>
<evidence type="ECO:0000259" key="3">
    <source>
        <dbReference type="SMART" id="SM00507"/>
    </source>
</evidence>
<feature type="domain" description="HNH nuclease" evidence="3">
    <location>
        <begin position="76"/>
        <end position="132"/>
    </location>
</feature>
<accession>A0A0F9HVL0</accession>
<dbReference type="EMBL" id="LAZR01023248">
    <property type="protein sequence ID" value="KKL79162.1"/>
    <property type="molecule type" value="Genomic_DNA"/>
</dbReference>
<protein>
    <recommendedName>
        <fullName evidence="5">HNH nuclease domain-containing protein</fullName>
    </recommendedName>
</protein>
<comment type="caution">
    <text evidence="4">The sequence shown here is derived from an EMBL/GenBank/DDBJ whole genome shotgun (WGS) entry which is preliminary data.</text>
</comment>
<feature type="domain" description="Nuclease associated modular" evidence="2">
    <location>
        <begin position="28"/>
        <end position="44"/>
    </location>
</feature>
<dbReference type="GO" id="GO:0003677">
    <property type="term" value="F:DNA binding"/>
    <property type="evidence" value="ECO:0007669"/>
    <property type="project" value="InterPro"/>
</dbReference>
<dbReference type="Pfam" id="PF07460">
    <property type="entry name" value="NUMOD3"/>
    <property type="match status" value="1"/>
</dbReference>
<dbReference type="InterPro" id="IPR003615">
    <property type="entry name" value="HNH_nuc"/>
</dbReference>
<sequence>MGLPAWNKGKKMPPKKEETKKKLSEAHKGKKLSEETKQKIREINRGSAWGFKKGDKHPSWKGGKSFEPYGIKFNEELKEQIRKRDNYRCQECGIRQDELIGHNKKLDTHHIDYDKRNNIPENLISLCNSCHAQTGFKREDWIIYFNQRA</sequence>
<dbReference type="SMART" id="SM00507">
    <property type="entry name" value="HNHc"/>
    <property type="match status" value="1"/>
</dbReference>
<name>A0A0F9HVL0_9ZZZZ</name>
<feature type="compositionally biased region" description="Basic and acidic residues" evidence="1">
    <location>
        <begin position="14"/>
        <end position="38"/>
    </location>
</feature>
<feature type="domain" description="Nuclease associated modular" evidence="2">
    <location>
        <begin position="69"/>
        <end position="85"/>
    </location>
</feature>
<gene>
    <name evidence="4" type="ORF">LCGC14_2017620</name>
</gene>
<organism evidence="4">
    <name type="scientific">marine sediment metagenome</name>
    <dbReference type="NCBI Taxonomy" id="412755"/>
    <lineage>
        <taxon>unclassified sequences</taxon>
        <taxon>metagenomes</taxon>
        <taxon>ecological metagenomes</taxon>
    </lineage>
</organism>
<evidence type="ECO:0008006" key="5">
    <source>
        <dbReference type="Google" id="ProtNLM"/>
    </source>
</evidence>
<evidence type="ECO:0000259" key="2">
    <source>
        <dbReference type="SMART" id="SM00496"/>
    </source>
</evidence>
<dbReference type="Gene3D" id="1.10.30.50">
    <property type="match status" value="1"/>
</dbReference>
<feature type="domain" description="Nuclease associated modular" evidence="2">
    <location>
        <begin position="8"/>
        <end position="27"/>
    </location>
</feature>
<evidence type="ECO:0000256" key="1">
    <source>
        <dbReference type="SAM" id="MobiDB-lite"/>
    </source>
</evidence>